<comment type="caution">
    <text evidence="1">The sequence shown here is derived from an EMBL/GenBank/DDBJ whole genome shotgun (WGS) entry which is preliminary data.</text>
</comment>
<reference evidence="1 2" key="1">
    <citation type="submission" date="2024-11" db="EMBL/GenBank/DDBJ databases">
        <title>Adaptive evolution of stress response genes in parasites aligns with host niche diversity.</title>
        <authorList>
            <person name="Hahn C."/>
            <person name="Resl P."/>
        </authorList>
    </citation>
    <scope>NUCLEOTIDE SEQUENCE [LARGE SCALE GENOMIC DNA]</scope>
    <source>
        <strain evidence="1">EGGRZ-B1_66</strain>
        <tissue evidence="1">Body</tissue>
    </source>
</reference>
<proteinExistence type="predicted"/>
<name>A0ABD2PW13_9PLAT</name>
<organism evidence="1 2">
    <name type="scientific">Cichlidogyrus casuarinus</name>
    <dbReference type="NCBI Taxonomy" id="1844966"/>
    <lineage>
        <taxon>Eukaryota</taxon>
        <taxon>Metazoa</taxon>
        <taxon>Spiralia</taxon>
        <taxon>Lophotrochozoa</taxon>
        <taxon>Platyhelminthes</taxon>
        <taxon>Monogenea</taxon>
        <taxon>Monopisthocotylea</taxon>
        <taxon>Dactylogyridea</taxon>
        <taxon>Ancyrocephalidae</taxon>
        <taxon>Cichlidogyrus</taxon>
    </lineage>
</organism>
<evidence type="ECO:0000313" key="1">
    <source>
        <dbReference type="EMBL" id="KAL3311268.1"/>
    </source>
</evidence>
<evidence type="ECO:0000313" key="2">
    <source>
        <dbReference type="Proteomes" id="UP001626550"/>
    </source>
</evidence>
<dbReference type="AlphaFoldDB" id="A0ABD2PW13"/>
<dbReference type="EMBL" id="JBJKFK010002327">
    <property type="protein sequence ID" value="KAL3311268.1"/>
    <property type="molecule type" value="Genomic_DNA"/>
</dbReference>
<keyword evidence="2" id="KW-1185">Reference proteome</keyword>
<sequence>MFEWLKVAHSTEILDQDLLMEPDYVVDLDVIEDEEEPEIMENALVKPSVPDNPERIPKFGQHDHVRFIYRPKDGPNKRPLIAFYGRTFSYKDYAQSGGKTVGWRWQCSTKNCWTTLQTDLQYQVKTGVIQHKNFCLPQLDETEIRYLEGFICMAARHAPSTDHKQIYNEFCREFYTFVNYPSIVQLASFKDNHPEYTHSHMKSFTAMASQLSRSHAGLNRNEFGEIELQGDFLTRVGSRPNSPRFLLYVKKINDERLIIYASDFYLEHLADAQIWMADGTFKAASLSNKNFGKRPCGVSRHCVYDA</sequence>
<evidence type="ECO:0008006" key="3">
    <source>
        <dbReference type="Google" id="ProtNLM"/>
    </source>
</evidence>
<gene>
    <name evidence="1" type="ORF">Ciccas_010152</name>
</gene>
<protein>
    <recommendedName>
        <fullName evidence="3">FLYWCH-type domain-containing protein</fullName>
    </recommendedName>
</protein>
<accession>A0ABD2PW13</accession>
<dbReference type="Proteomes" id="UP001626550">
    <property type="component" value="Unassembled WGS sequence"/>
</dbReference>